<gene>
    <name evidence="2" type="ORF">TRFO_20529</name>
</gene>
<dbReference type="GeneID" id="94836157"/>
<dbReference type="AlphaFoldDB" id="A0A1J4KKK8"/>
<sequence length="216" mass="25340">MVKIKHIPSTICGIPVNFTQSEKQKFLDDKTTESAQQKMLIQKYCETRGTIPHRVYDLLDNYYKHILNFQKGLSITRFKQFFKRMRDYNPLLKNMTSLVFRNNDMVRFCLEDNEDAVNFVLTECIFNGKKWILKSKHNDSQQTDNMDTLDAKPESDGSPLQETCSNSNQHFDVNLIGNDFFYNDSDFGCDGFFESDNENVKDWEVNLFTSEGFSYF</sequence>
<evidence type="ECO:0000313" key="3">
    <source>
        <dbReference type="Proteomes" id="UP000179807"/>
    </source>
</evidence>
<organism evidence="2 3">
    <name type="scientific">Tritrichomonas foetus</name>
    <dbReference type="NCBI Taxonomy" id="1144522"/>
    <lineage>
        <taxon>Eukaryota</taxon>
        <taxon>Metamonada</taxon>
        <taxon>Parabasalia</taxon>
        <taxon>Tritrichomonadida</taxon>
        <taxon>Tritrichomonadidae</taxon>
        <taxon>Tritrichomonas</taxon>
    </lineage>
</organism>
<dbReference type="RefSeq" id="XP_068363366.1">
    <property type="nucleotide sequence ID" value="XM_068501453.1"/>
</dbReference>
<evidence type="ECO:0000256" key="1">
    <source>
        <dbReference type="SAM" id="MobiDB-lite"/>
    </source>
</evidence>
<keyword evidence="3" id="KW-1185">Reference proteome</keyword>
<evidence type="ECO:0000313" key="2">
    <source>
        <dbReference type="EMBL" id="OHT10230.1"/>
    </source>
</evidence>
<name>A0A1J4KKK8_9EUKA</name>
<protein>
    <submittedName>
        <fullName evidence="2">Uncharacterized protein</fullName>
    </submittedName>
</protein>
<dbReference type="EMBL" id="MLAK01000617">
    <property type="protein sequence ID" value="OHT10230.1"/>
    <property type="molecule type" value="Genomic_DNA"/>
</dbReference>
<feature type="region of interest" description="Disordered" evidence="1">
    <location>
        <begin position="140"/>
        <end position="163"/>
    </location>
</feature>
<proteinExistence type="predicted"/>
<accession>A0A1J4KKK8</accession>
<dbReference type="VEuPathDB" id="TrichDB:TRFO_20529"/>
<dbReference type="Proteomes" id="UP000179807">
    <property type="component" value="Unassembled WGS sequence"/>
</dbReference>
<reference evidence="2" key="1">
    <citation type="submission" date="2016-10" db="EMBL/GenBank/DDBJ databases">
        <authorList>
            <person name="Benchimol M."/>
            <person name="Almeida L.G."/>
            <person name="Vasconcelos A.T."/>
            <person name="Perreira-Neves A."/>
            <person name="Rosa I.A."/>
            <person name="Tasca T."/>
            <person name="Bogo M.R."/>
            <person name="de Souza W."/>
        </authorList>
    </citation>
    <scope>NUCLEOTIDE SEQUENCE [LARGE SCALE GENOMIC DNA]</scope>
    <source>
        <strain evidence="2">K</strain>
    </source>
</reference>
<comment type="caution">
    <text evidence="2">The sequence shown here is derived from an EMBL/GenBank/DDBJ whole genome shotgun (WGS) entry which is preliminary data.</text>
</comment>